<keyword evidence="5" id="KW-1185">Reference proteome</keyword>
<dbReference type="Gene3D" id="3.40.50.2000">
    <property type="entry name" value="Glycogen Phosphorylase B"/>
    <property type="match status" value="3"/>
</dbReference>
<dbReference type="EC" id="2.4.-.-" evidence="4"/>
<evidence type="ECO:0000256" key="1">
    <source>
        <dbReference type="ARBA" id="ARBA00022676"/>
    </source>
</evidence>
<keyword evidence="1 4" id="KW-0328">Glycosyltransferase</keyword>
<evidence type="ECO:0000259" key="3">
    <source>
        <dbReference type="Pfam" id="PF00534"/>
    </source>
</evidence>
<evidence type="ECO:0000313" key="5">
    <source>
        <dbReference type="Proteomes" id="UP001434419"/>
    </source>
</evidence>
<sequence>MAHYFITSEEDPNASAIEIAQAQRIKLFNNFGQEAQIIEVRYNFWHSYAQKILGTEGKVINLYQYFQSLEFKEDPAIDRVLINQILQNSGYEVKNSVAYRNGKVRIKIEMRTNRLYTASYYDQYGFLDRKDYYDDGCLSYTEFFEDRERLVLREYYNNEGHPVILFHFRGGQGNRPILSLIQLYYRDVWRDFDNLYEFRAYFFDEICRNDLHSVLYADRSNYTLDSFKIMEESVPRYMIFHSAITIDGQRNGQVFPMYQGIKKMLQDGSLTGLISSTNAEADDAANIFDTDHSYAIPVTYTKPNIKQVPFAVRTPYNLIAVARLDEVKRLDHIIRAVVTLHRKFPQLRLTFYGLLRSSADEETEPKLRQMVTQLDADQYIFFGGFVHDLTDIYDHAWLEILTSKYEGFAMALLEAQEHGCPAVAYNINYGPNEIISDNYSGKLVPAGDETHLLNTLDSLLSNPNILENYSYNAYKTAQRYSFKNVSIAWQGFQQREGLLA</sequence>
<evidence type="ECO:0000313" key="4">
    <source>
        <dbReference type="EMBL" id="MES5151088.1"/>
    </source>
</evidence>
<dbReference type="InterPro" id="IPR001296">
    <property type="entry name" value="Glyco_trans_1"/>
</dbReference>
<feature type="domain" description="Glycosyl transferase family 1" evidence="3">
    <location>
        <begin position="304"/>
        <end position="475"/>
    </location>
</feature>
<dbReference type="GO" id="GO:0016757">
    <property type="term" value="F:glycosyltransferase activity"/>
    <property type="evidence" value="ECO:0007669"/>
    <property type="project" value="UniProtKB-KW"/>
</dbReference>
<dbReference type="EMBL" id="JBETVU010000013">
    <property type="protein sequence ID" value="MES5151088.1"/>
    <property type="molecule type" value="Genomic_DNA"/>
</dbReference>
<dbReference type="Pfam" id="PF00534">
    <property type="entry name" value="Glycos_transf_1"/>
    <property type="match status" value="1"/>
</dbReference>
<dbReference type="RefSeq" id="WP_353579861.1">
    <property type="nucleotide sequence ID" value="NZ_JBETVU010000013.1"/>
</dbReference>
<keyword evidence="2 4" id="KW-0808">Transferase</keyword>
<name>A0ABV2BCV2_9LACO</name>
<gene>
    <name evidence="4" type="ORF">ABVC42_14750</name>
</gene>
<protein>
    <submittedName>
        <fullName evidence="4">Glycosyltransferase</fullName>
        <ecNumber evidence="4">2.4.-.-</ecNumber>
    </submittedName>
</protein>
<accession>A0ABV2BCV2</accession>
<reference evidence="4" key="1">
    <citation type="submission" date="2024-06" db="EMBL/GenBank/DDBJ databases">
        <title>Vaginal Lactobacillus fatty acid response mechanisms reveal a metabolite-targeted strategy for bacterial vaginosis treatment.</title>
        <authorList>
            <person name="Zhu M."/>
            <person name="Blainey P.C."/>
            <person name="Bloom S.M."/>
            <person name="Kwon D.S."/>
        </authorList>
    </citation>
    <scope>NUCLEOTIDE SEQUENCE</scope>
    <source>
        <strain evidence="4">194_F1_1</strain>
    </source>
</reference>
<dbReference type="SUPFAM" id="SSF53756">
    <property type="entry name" value="UDP-Glycosyltransferase/glycogen phosphorylase"/>
    <property type="match status" value="1"/>
</dbReference>
<dbReference type="PANTHER" id="PTHR12526:SF629">
    <property type="entry name" value="TEICHURONIC ACID BIOSYNTHESIS GLYCOSYLTRANSFERASE TUAH-RELATED"/>
    <property type="match status" value="1"/>
</dbReference>
<evidence type="ECO:0000256" key="2">
    <source>
        <dbReference type="ARBA" id="ARBA00022679"/>
    </source>
</evidence>
<proteinExistence type="predicted"/>
<organism evidence="4 5">
    <name type="scientific">Lactobacillus crispatus</name>
    <dbReference type="NCBI Taxonomy" id="47770"/>
    <lineage>
        <taxon>Bacteria</taxon>
        <taxon>Bacillati</taxon>
        <taxon>Bacillota</taxon>
        <taxon>Bacilli</taxon>
        <taxon>Lactobacillales</taxon>
        <taxon>Lactobacillaceae</taxon>
        <taxon>Lactobacillus</taxon>
    </lineage>
</organism>
<dbReference type="Proteomes" id="UP001434419">
    <property type="component" value="Unassembled WGS sequence"/>
</dbReference>
<comment type="caution">
    <text evidence="4">The sequence shown here is derived from an EMBL/GenBank/DDBJ whole genome shotgun (WGS) entry which is preliminary data.</text>
</comment>
<dbReference type="PANTHER" id="PTHR12526">
    <property type="entry name" value="GLYCOSYLTRANSFERASE"/>
    <property type="match status" value="1"/>
</dbReference>